<gene>
    <name evidence="2" type="ORF">EIL87_06980</name>
</gene>
<dbReference type="InterPro" id="IPR007278">
    <property type="entry name" value="DUF397"/>
</dbReference>
<dbReference type="OrthoDB" id="4570646at2"/>
<accession>A0A3R8VI48</accession>
<dbReference type="Proteomes" id="UP000274515">
    <property type="component" value="Unassembled WGS sequence"/>
</dbReference>
<dbReference type="AlphaFoldDB" id="A0A3R8VI48"/>
<sequence length="77" mass="8283">MPHSEPTESTVFGRTGWRTASACGPNGGNCVEVNLAVPGRVGVRDSKRMTGDVLLNFDRSSWGRFLKQARAGTFDLG</sequence>
<feature type="domain" description="DUF397" evidence="1">
    <location>
        <begin position="16"/>
        <end position="70"/>
    </location>
</feature>
<evidence type="ECO:0000259" key="1">
    <source>
        <dbReference type="Pfam" id="PF04149"/>
    </source>
</evidence>
<name>A0A3R8VI48_9PSEU</name>
<comment type="caution">
    <text evidence="2">The sequence shown here is derived from an EMBL/GenBank/DDBJ whole genome shotgun (WGS) entry which is preliminary data.</text>
</comment>
<dbReference type="EMBL" id="RSAA01000007">
    <property type="protein sequence ID" value="RRO18006.1"/>
    <property type="molecule type" value="Genomic_DNA"/>
</dbReference>
<organism evidence="2 3">
    <name type="scientific">Saccharopolyspora rhizosphaerae</name>
    <dbReference type="NCBI Taxonomy" id="2492662"/>
    <lineage>
        <taxon>Bacteria</taxon>
        <taxon>Bacillati</taxon>
        <taxon>Actinomycetota</taxon>
        <taxon>Actinomycetes</taxon>
        <taxon>Pseudonocardiales</taxon>
        <taxon>Pseudonocardiaceae</taxon>
        <taxon>Saccharopolyspora</taxon>
    </lineage>
</organism>
<reference evidence="2 3" key="1">
    <citation type="submission" date="2018-11" db="EMBL/GenBank/DDBJ databases">
        <title>Saccharopolyspora rhizosphaerae sp. nov., an actinomycete isolated from rhizosphere soil in Thailand.</title>
        <authorList>
            <person name="Intra B."/>
            <person name="Euanorasetr J."/>
            <person name="Take A."/>
            <person name="Inahashi Y."/>
            <person name="Mori M."/>
            <person name="Panbangred W."/>
            <person name="Matsumoto A."/>
        </authorList>
    </citation>
    <scope>NUCLEOTIDE SEQUENCE [LARGE SCALE GENOMIC DNA]</scope>
    <source>
        <strain evidence="2 3">H219</strain>
    </source>
</reference>
<keyword evidence="3" id="KW-1185">Reference proteome</keyword>
<evidence type="ECO:0000313" key="3">
    <source>
        <dbReference type="Proteomes" id="UP000274515"/>
    </source>
</evidence>
<protein>
    <submittedName>
        <fullName evidence="2">DUF397 domain-containing protein</fullName>
    </submittedName>
</protein>
<dbReference type="RefSeq" id="WP_125089359.1">
    <property type="nucleotide sequence ID" value="NZ_RSAA01000007.1"/>
</dbReference>
<evidence type="ECO:0000313" key="2">
    <source>
        <dbReference type="EMBL" id="RRO18006.1"/>
    </source>
</evidence>
<proteinExistence type="predicted"/>
<dbReference type="Pfam" id="PF04149">
    <property type="entry name" value="DUF397"/>
    <property type="match status" value="1"/>
</dbReference>